<dbReference type="InterPro" id="IPR039426">
    <property type="entry name" value="TonB-dep_rcpt-like"/>
</dbReference>
<feature type="chain" id="PRO_5020663464" evidence="16">
    <location>
        <begin position="31"/>
        <end position="805"/>
    </location>
</feature>
<dbReference type="Gene3D" id="2.170.130.10">
    <property type="entry name" value="TonB-dependent receptor, plug domain"/>
    <property type="match status" value="1"/>
</dbReference>
<reference evidence="19 20" key="1">
    <citation type="submission" date="2019-02" db="EMBL/GenBank/DDBJ databases">
        <title>Genomic Encyclopedia of Archaeal and Bacterial Type Strains, Phase II (KMG-II): from individual species to whole genera.</title>
        <authorList>
            <person name="Goeker M."/>
        </authorList>
    </citation>
    <scope>NUCLEOTIDE SEQUENCE [LARGE SCALE GENOMIC DNA]</scope>
    <source>
        <strain evidence="19 20">DSM 18101</strain>
    </source>
</reference>
<keyword evidence="10 15" id="KW-0798">TonB box</keyword>
<keyword evidence="3 14" id="KW-0813">Transport</keyword>
<keyword evidence="20" id="KW-1185">Reference proteome</keyword>
<keyword evidence="4 14" id="KW-1134">Transmembrane beta strand</keyword>
<evidence type="ECO:0000256" key="15">
    <source>
        <dbReference type="RuleBase" id="RU003357"/>
    </source>
</evidence>
<evidence type="ECO:0000256" key="16">
    <source>
        <dbReference type="SAM" id="SignalP"/>
    </source>
</evidence>
<evidence type="ECO:0000256" key="12">
    <source>
        <dbReference type="ARBA" id="ARBA00023170"/>
    </source>
</evidence>
<evidence type="ECO:0000256" key="11">
    <source>
        <dbReference type="ARBA" id="ARBA00023136"/>
    </source>
</evidence>
<dbReference type="SUPFAM" id="SSF49464">
    <property type="entry name" value="Carboxypeptidase regulatory domain-like"/>
    <property type="match status" value="1"/>
</dbReference>
<keyword evidence="7 16" id="KW-0732">Signal</keyword>
<keyword evidence="9" id="KW-0406">Ion transport</keyword>
<evidence type="ECO:0000256" key="5">
    <source>
        <dbReference type="ARBA" id="ARBA00022496"/>
    </source>
</evidence>
<name>A0A4Q7YP87_9BACT</name>
<dbReference type="PANTHER" id="PTHR32552:SF68">
    <property type="entry name" value="FERRICHROME OUTER MEMBRANE TRANSPORTER_PHAGE RECEPTOR"/>
    <property type="match status" value="1"/>
</dbReference>
<sequence length="805" mass="88481">MPRPLLSLKRFGCVVLVVACAPIAVEFVHAQTPDVSSQCTVATSAPHVSVSGFVSDPSGAMLHDALVTLSCGAIKLQATTDATGRYSLQLVPGTYSLTVAAKGFTTRELPLKVSGTGNNSQDLILNVAQENSTIEVRAGANGYEVNESNEATRTDTPIREIPQAVYVIPQQLLRDEQVVRLADAVRNVSGVTIAEDAGGRQERVTMRGFVTDTTFQDGFRNGPTSNATFPDFSNVERVDILKGPSSTVFGRLDPGGVVNLVTKQPLSEHYYSVTMQGGSYQLFRPTIDASGPLTANKALLYRFIASGQDSQSFRDFNFTRRLFLSPTLTWTPSPSTSFRLYTEFLGGSNLNDRGLIAIGTRPANLPVSRYLADPSLVYPYRQGKAGLSYDQAIGQRWTFRSYERSSTGWANYNARVANALSKDQQTVTLNDLETDQYFQAHYWVNELTGTMNTGKIQHTFLGGVELNYEIYDTNTARPPTGSPAETLNIYHPNYAALPPRSLATSRIDQTRDGYGGVYLQDQVALTSKLKVTGGIRYDIAKLKDVGYFVTVSSSSRATAWSPRVGLTYQPIQAISFYATFNRSFQPQTGTDVNGVAFKPELGRLLETGFKFDTARHRIQGTASVYQINQTNVITADPNNPSFSIQLGEQRSRGVEFNATTHLTHQWDLVTGYALTDATIQKDNTYLVDSFLQSVPRHTGNLWTRYNQTHGLMTGASIGAGVSGVSRMQGQLITQAAPTTSYLVPGYARVDAGVSYERPRDEHWKYHFSFNANNLLNRRYFSGASGRFAVYPGRPRDLIASFQLIR</sequence>
<dbReference type="FunFam" id="2.170.130.10:FF:000001">
    <property type="entry name" value="Catecholate siderophore TonB-dependent receptor"/>
    <property type="match status" value="1"/>
</dbReference>
<evidence type="ECO:0000256" key="2">
    <source>
        <dbReference type="ARBA" id="ARBA00009810"/>
    </source>
</evidence>
<feature type="signal peptide" evidence="16">
    <location>
        <begin position="1"/>
        <end position="30"/>
    </location>
</feature>
<dbReference type="PROSITE" id="PS52016">
    <property type="entry name" value="TONB_DEPENDENT_REC_3"/>
    <property type="match status" value="1"/>
</dbReference>
<comment type="similarity">
    <text evidence="2 14 15">Belongs to the TonB-dependent receptor family.</text>
</comment>
<feature type="domain" description="TonB-dependent receptor-like beta-barrel" evidence="17">
    <location>
        <begin position="333"/>
        <end position="774"/>
    </location>
</feature>
<proteinExistence type="inferred from homology"/>
<keyword evidence="12 19" id="KW-0675">Receptor</keyword>
<evidence type="ECO:0000256" key="14">
    <source>
        <dbReference type="PROSITE-ProRule" id="PRU01360"/>
    </source>
</evidence>
<evidence type="ECO:0000256" key="3">
    <source>
        <dbReference type="ARBA" id="ARBA00022448"/>
    </source>
</evidence>
<dbReference type="GO" id="GO:0038023">
    <property type="term" value="F:signaling receptor activity"/>
    <property type="evidence" value="ECO:0007669"/>
    <property type="project" value="InterPro"/>
</dbReference>
<evidence type="ECO:0000256" key="1">
    <source>
        <dbReference type="ARBA" id="ARBA00004571"/>
    </source>
</evidence>
<dbReference type="Gene3D" id="2.60.40.1120">
    <property type="entry name" value="Carboxypeptidase-like, regulatory domain"/>
    <property type="match status" value="1"/>
</dbReference>
<dbReference type="EMBL" id="SHKW01000001">
    <property type="protein sequence ID" value="RZU38854.1"/>
    <property type="molecule type" value="Genomic_DNA"/>
</dbReference>
<dbReference type="Gene3D" id="2.40.170.20">
    <property type="entry name" value="TonB-dependent receptor, beta-barrel domain"/>
    <property type="match status" value="1"/>
</dbReference>
<dbReference type="RefSeq" id="WP_130417149.1">
    <property type="nucleotide sequence ID" value="NZ_SHKW01000001.1"/>
</dbReference>
<dbReference type="InterPro" id="IPR010105">
    <property type="entry name" value="TonB_sidphr_rcpt"/>
</dbReference>
<dbReference type="FunFam" id="2.40.170.20:FF:000005">
    <property type="entry name" value="TonB-dependent siderophore receptor"/>
    <property type="match status" value="1"/>
</dbReference>
<evidence type="ECO:0000256" key="13">
    <source>
        <dbReference type="ARBA" id="ARBA00023237"/>
    </source>
</evidence>
<dbReference type="InterPro" id="IPR000531">
    <property type="entry name" value="Beta-barrel_TonB"/>
</dbReference>
<dbReference type="PANTHER" id="PTHR32552">
    <property type="entry name" value="FERRICHROME IRON RECEPTOR-RELATED"/>
    <property type="match status" value="1"/>
</dbReference>
<keyword evidence="8" id="KW-0408">Iron</keyword>
<evidence type="ECO:0000256" key="9">
    <source>
        <dbReference type="ARBA" id="ARBA00023065"/>
    </source>
</evidence>
<dbReference type="GO" id="GO:0009279">
    <property type="term" value="C:cell outer membrane"/>
    <property type="evidence" value="ECO:0007669"/>
    <property type="project" value="UniProtKB-SubCell"/>
</dbReference>
<protein>
    <submittedName>
        <fullName evidence="19">Iron complex outermembrane receptor protein</fullName>
    </submittedName>
</protein>
<comment type="caution">
    <text evidence="19">The sequence shown here is derived from an EMBL/GenBank/DDBJ whole genome shotgun (WGS) entry which is preliminary data.</text>
</comment>
<dbReference type="Pfam" id="PF13620">
    <property type="entry name" value="CarboxypepD_reg"/>
    <property type="match status" value="1"/>
</dbReference>
<evidence type="ECO:0000256" key="4">
    <source>
        <dbReference type="ARBA" id="ARBA00022452"/>
    </source>
</evidence>
<dbReference type="GO" id="GO:0015891">
    <property type="term" value="P:siderophore transport"/>
    <property type="evidence" value="ECO:0007669"/>
    <property type="project" value="InterPro"/>
</dbReference>
<feature type="domain" description="TonB-dependent receptor plug" evidence="18">
    <location>
        <begin position="158"/>
        <end position="257"/>
    </location>
</feature>
<dbReference type="InterPro" id="IPR008969">
    <property type="entry name" value="CarboxyPept-like_regulatory"/>
</dbReference>
<keyword evidence="13 14" id="KW-0998">Cell outer membrane</keyword>
<dbReference type="InterPro" id="IPR012910">
    <property type="entry name" value="Plug_dom"/>
</dbReference>
<accession>A0A4Q7YP87</accession>
<dbReference type="SUPFAM" id="SSF56935">
    <property type="entry name" value="Porins"/>
    <property type="match status" value="1"/>
</dbReference>
<dbReference type="NCBIfam" id="TIGR01783">
    <property type="entry name" value="TonB-siderophor"/>
    <property type="match status" value="1"/>
</dbReference>
<keyword evidence="5" id="KW-0410">Iron transport</keyword>
<evidence type="ECO:0000256" key="8">
    <source>
        <dbReference type="ARBA" id="ARBA00023004"/>
    </source>
</evidence>
<organism evidence="19 20">
    <name type="scientific">Edaphobacter modestus</name>
    <dbReference type="NCBI Taxonomy" id="388466"/>
    <lineage>
        <taxon>Bacteria</taxon>
        <taxon>Pseudomonadati</taxon>
        <taxon>Acidobacteriota</taxon>
        <taxon>Terriglobia</taxon>
        <taxon>Terriglobales</taxon>
        <taxon>Acidobacteriaceae</taxon>
        <taxon>Edaphobacter</taxon>
    </lineage>
</organism>
<evidence type="ECO:0000313" key="20">
    <source>
        <dbReference type="Proteomes" id="UP000292958"/>
    </source>
</evidence>
<dbReference type="CDD" id="cd01347">
    <property type="entry name" value="ligand_gated_channel"/>
    <property type="match status" value="1"/>
</dbReference>
<keyword evidence="6 14" id="KW-0812">Transmembrane</keyword>
<comment type="subcellular location">
    <subcellularLocation>
        <location evidence="1 14">Cell outer membrane</location>
        <topology evidence="1 14">Multi-pass membrane protein</topology>
    </subcellularLocation>
</comment>
<gene>
    <name evidence="19" type="ORF">BDD14_0144</name>
</gene>
<evidence type="ECO:0000259" key="18">
    <source>
        <dbReference type="Pfam" id="PF07715"/>
    </source>
</evidence>
<evidence type="ECO:0000259" key="17">
    <source>
        <dbReference type="Pfam" id="PF00593"/>
    </source>
</evidence>
<dbReference type="Pfam" id="PF00593">
    <property type="entry name" value="TonB_dep_Rec_b-barrel"/>
    <property type="match status" value="1"/>
</dbReference>
<evidence type="ECO:0000256" key="6">
    <source>
        <dbReference type="ARBA" id="ARBA00022692"/>
    </source>
</evidence>
<evidence type="ECO:0000313" key="19">
    <source>
        <dbReference type="EMBL" id="RZU38854.1"/>
    </source>
</evidence>
<keyword evidence="11 14" id="KW-0472">Membrane</keyword>
<dbReference type="GO" id="GO:0015344">
    <property type="term" value="F:siderophore uptake transmembrane transporter activity"/>
    <property type="evidence" value="ECO:0007669"/>
    <property type="project" value="TreeGrafter"/>
</dbReference>
<evidence type="ECO:0000256" key="7">
    <source>
        <dbReference type="ARBA" id="ARBA00022729"/>
    </source>
</evidence>
<dbReference type="InterPro" id="IPR036942">
    <property type="entry name" value="Beta-barrel_TonB_sf"/>
</dbReference>
<dbReference type="OrthoDB" id="127311at2"/>
<dbReference type="AlphaFoldDB" id="A0A4Q7YP87"/>
<dbReference type="Pfam" id="PF07715">
    <property type="entry name" value="Plug"/>
    <property type="match status" value="1"/>
</dbReference>
<dbReference type="Proteomes" id="UP000292958">
    <property type="component" value="Unassembled WGS sequence"/>
</dbReference>
<evidence type="ECO:0000256" key="10">
    <source>
        <dbReference type="ARBA" id="ARBA00023077"/>
    </source>
</evidence>
<dbReference type="InterPro" id="IPR037066">
    <property type="entry name" value="Plug_dom_sf"/>
</dbReference>